<sequence length="23" mass="2652">MSTDQVNKQKENAKLNIVHIIID</sequence>
<protein>
    <submittedName>
        <fullName evidence="1">Uncharacterized protein</fullName>
    </submittedName>
</protein>
<evidence type="ECO:0000313" key="1">
    <source>
        <dbReference type="EMBL" id="JAD49486.1"/>
    </source>
</evidence>
<dbReference type="EMBL" id="GBRH01248409">
    <property type="protein sequence ID" value="JAD49486.1"/>
    <property type="molecule type" value="Transcribed_RNA"/>
</dbReference>
<organism evidence="1">
    <name type="scientific">Arundo donax</name>
    <name type="common">Giant reed</name>
    <name type="synonym">Donax arundinaceus</name>
    <dbReference type="NCBI Taxonomy" id="35708"/>
    <lineage>
        <taxon>Eukaryota</taxon>
        <taxon>Viridiplantae</taxon>
        <taxon>Streptophyta</taxon>
        <taxon>Embryophyta</taxon>
        <taxon>Tracheophyta</taxon>
        <taxon>Spermatophyta</taxon>
        <taxon>Magnoliopsida</taxon>
        <taxon>Liliopsida</taxon>
        <taxon>Poales</taxon>
        <taxon>Poaceae</taxon>
        <taxon>PACMAD clade</taxon>
        <taxon>Arundinoideae</taxon>
        <taxon>Arundineae</taxon>
        <taxon>Arundo</taxon>
    </lineage>
</organism>
<accession>A0A0A9AED0</accession>
<name>A0A0A9AED0_ARUDO</name>
<reference evidence="1" key="2">
    <citation type="journal article" date="2015" name="Data Brief">
        <title>Shoot transcriptome of the giant reed, Arundo donax.</title>
        <authorList>
            <person name="Barrero R.A."/>
            <person name="Guerrero F.D."/>
            <person name="Moolhuijzen P."/>
            <person name="Goolsby J.A."/>
            <person name="Tidwell J."/>
            <person name="Bellgard S.E."/>
            <person name="Bellgard M.I."/>
        </authorList>
    </citation>
    <scope>NUCLEOTIDE SEQUENCE</scope>
    <source>
        <tissue evidence="1">Shoot tissue taken approximately 20 cm above the soil surface</tissue>
    </source>
</reference>
<reference evidence="1" key="1">
    <citation type="submission" date="2014-09" db="EMBL/GenBank/DDBJ databases">
        <authorList>
            <person name="Magalhaes I.L.F."/>
            <person name="Oliveira U."/>
            <person name="Santos F.R."/>
            <person name="Vidigal T.H.D.A."/>
            <person name="Brescovit A.D."/>
            <person name="Santos A.J."/>
        </authorList>
    </citation>
    <scope>NUCLEOTIDE SEQUENCE</scope>
    <source>
        <tissue evidence="1">Shoot tissue taken approximately 20 cm above the soil surface</tissue>
    </source>
</reference>
<proteinExistence type="predicted"/>
<dbReference type="AlphaFoldDB" id="A0A0A9AED0"/>